<feature type="transmembrane region" description="Helical" evidence="2">
    <location>
        <begin position="307"/>
        <end position="330"/>
    </location>
</feature>
<evidence type="ECO:0000313" key="3">
    <source>
        <dbReference type="EMBL" id="KAG7099187.1"/>
    </source>
</evidence>
<feature type="transmembrane region" description="Helical" evidence="2">
    <location>
        <begin position="273"/>
        <end position="295"/>
    </location>
</feature>
<dbReference type="AlphaFoldDB" id="A0A9P7V2U4"/>
<feature type="transmembrane region" description="Helical" evidence="2">
    <location>
        <begin position="12"/>
        <end position="31"/>
    </location>
</feature>
<dbReference type="GeneID" id="66070132"/>
<dbReference type="PANTHER" id="PTHR19346:SF4">
    <property type="entry name" value="SUGAR PHOSPHATE TRANSPORTER DOMAIN-CONTAINING PROTEIN"/>
    <property type="match status" value="1"/>
</dbReference>
<accession>A0A9P7V2U4</accession>
<protein>
    <recommendedName>
        <fullName evidence="5">EamA domain-containing protein</fullName>
    </recommendedName>
</protein>
<dbReference type="OrthoDB" id="10062838at2759"/>
<feature type="region of interest" description="Disordered" evidence="1">
    <location>
        <begin position="244"/>
        <end position="264"/>
    </location>
</feature>
<gene>
    <name evidence="3" type="ORF">E1B28_001056</name>
</gene>
<dbReference type="RefSeq" id="XP_043015657.1">
    <property type="nucleotide sequence ID" value="XM_043146952.1"/>
</dbReference>
<feature type="transmembrane region" description="Helical" evidence="2">
    <location>
        <begin position="196"/>
        <end position="214"/>
    </location>
</feature>
<evidence type="ECO:0000256" key="1">
    <source>
        <dbReference type="SAM" id="MobiDB-lite"/>
    </source>
</evidence>
<dbReference type="PANTHER" id="PTHR19346">
    <property type="entry name" value="SUGAR PHOSPHATE TRANSPORTER DOMAIN-CONTAINING PROTEIN"/>
    <property type="match status" value="1"/>
</dbReference>
<comment type="caution">
    <text evidence="3">The sequence shown here is derived from an EMBL/GenBank/DDBJ whole genome shotgun (WGS) entry which is preliminary data.</text>
</comment>
<feature type="transmembrane region" description="Helical" evidence="2">
    <location>
        <begin position="363"/>
        <end position="386"/>
    </location>
</feature>
<feature type="transmembrane region" description="Helical" evidence="2">
    <location>
        <begin position="100"/>
        <end position="126"/>
    </location>
</feature>
<keyword evidence="2" id="KW-1133">Transmembrane helix</keyword>
<feature type="transmembrane region" description="Helical" evidence="2">
    <location>
        <begin position="43"/>
        <end position="65"/>
    </location>
</feature>
<dbReference type="Proteomes" id="UP001049176">
    <property type="component" value="Chromosome 1"/>
</dbReference>
<sequence length="388" mass="42310">MPLQDSPNRWSIPIFAVTLIAFVAESQLTQYVQIKLQYQQPYLLFYIVHSSFLILYPCHILYLILTTPHTPSQLWNSVKIAITNRLNEDVRSTKFPLARLLYLILALTAGITVPALLWFAAIAISSVTDVTAIWNTNAFFAYVISVKVIGLEWEARRLVAVVLATLGVIAVVYGGTTTPESDDTTISSVTLPASTAHLAGNLLTLIASVGYGAYQVFYKKYAALSSDPDTEGLGCSEDYQRVPVADDGRRGRNNSNDEEDIEQTPPFGLHPNFLTSAIGVCTLLLLWIPIPVLHWTGAEPFALPRNWSIVNAIVGIALTGSIFNGGFMILLGLWGPIITSVGGLLTIVLVFISDVLLGTTEAFNFWTVSGSTAIIAAFAVLAYDIVRK</sequence>
<keyword evidence="2" id="KW-0472">Membrane</keyword>
<keyword evidence="4" id="KW-1185">Reference proteome</keyword>
<feature type="transmembrane region" description="Helical" evidence="2">
    <location>
        <begin position="337"/>
        <end position="357"/>
    </location>
</feature>
<name>A0A9P7V2U4_9AGAR</name>
<reference evidence="3" key="1">
    <citation type="journal article" date="2021" name="Genome Biol. Evol.">
        <title>The assembled and annotated genome of the fairy-ring fungus Marasmius oreades.</title>
        <authorList>
            <person name="Hiltunen M."/>
            <person name="Ament-Velasquez S.L."/>
            <person name="Johannesson H."/>
        </authorList>
    </citation>
    <scope>NUCLEOTIDE SEQUENCE</scope>
    <source>
        <strain evidence="3">03SP1</strain>
    </source>
</reference>
<organism evidence="3 4">
    <name type="scientific">Marasmius oreades</name>
    <name type="common">fairy-ring Marasmius</name>
    <dbReference type="NCBI Taxonomy" id="181124"/>
    <lineage>
        <taxon>Eukaryota</taxon>
        <taxon>Fungi</taxon>
        <taxon>Dikarya</taxon>
        <taxon>Basidiomycota</taxon>
        <taxon>Agaricomycotina</taxon>
        <taxon>Agaricomycetes</taxon>
        <taxon>Agaricomycetidae</taxon>
        <taxon>Agaricales</taxon>
        <taxon>Marasmiineae</taxon>
        <taxon>Marasmiaceae</taxon>
        <taxon>Marasmius</taxon>
    </lineage>
</organism>
<dbReference type="KEGG" id="more:E1B28_001056"/>
<keyword evidence="2" id="KW-0812">Transmembrane</keyword>
<dbReference type="InterPro" id="IPR026505">
    <property type="entry name" value="Solute_c_fam_35_mem_F3/F4"/>
</dbReference>
<feature type="transmembrane region" description="Helical" evidence="2">
    <location>
        <begin position="158"/>
        <end position="176"/>
    </location>
</feature>
<dbReference type="EMBL" id="CM032181">
    <property type="protein sequence ID" value="KAG7099187.1"/>
    <property type="molecule type" value="Genomic_DNA"/>
</dbReference>
<evidence type="ECO:0000313" key="4">
    <source>
        <dbReference type="Proteomes" id="UP001049176"/>
    </source>
</evidence>
<evidence type="ECO:0008006" key="5">
    <source>
        <dbReference type="Google" id="ProtNLM"/>
    </source>
</evidence>
<feature type="transmembrane region" description="Helical" evidence="2">
    <location>
        <begin position="132"/>
        <end position="151"/>
    </location>
</feature>
<proteinExistence type="predicted"/>
<evidence type="ECO:0000256" key="2">
    <source>
        <dbReference type="SAM" id="Phobius"/>
    </source>
</evidence>